<name>A0A9P6MI69_9FUNG</name>
<reference evidence="1" key="1">
    <citation type="journal article" date="2020" name="Fungal Divers.">
        <title>Resolving the Mortierellaceae phylogeny through synthesis of multi-gene phylogenetics and phylogenomics.</title>
        <authorList>
            <person name="Vandepol N."/>
            <person name="Liber J."/>
            <person name="Desiro A."/>
            <person name="Na H."/>
            <person name="Kennedy M."/>
            <person name="Barry K."/>
            <person name="Grigoriev I.V."/>
            <person name="Miller A.N."/>
            <person name="O'Donnell K."/>
            <person name="Stajich J.E."/>
            <person name="Bonito G."/>
        </authorList>
    </citation>
    <scope>NUCLEOTIDE SEQUENCE</scope>
    <source>
        <strain evidence="1">MES-2147</strain>
    </source>
</reference>
<dbReference type="AlphaFoldDB" id="A0A9P6MI69"/>
<comment type="caution">
    <text evidence="1">The sequence shown here is derived from an EMBL/GenBank/DDBJ whole genome shotgun (WGS) entry which is preliminary data.</text>
</comment>
<dbReference type="OrthoDB" id="2347703at2759"/>
<dbReference type="SUPFAM" id="SSF52047">
    <property type="entry name" value="RNI-like"/>
    <property type="match status" value="1"/>
</dbReference>
<dbReference type="InterPro" id="IPR032675">
    <property type="entry name" value="LRR_dom_sf"/>
</dbReference>
<gene>
    <name evidence="1" type="ORF">BGZ65_002988</name>
</gene>
<proteinExistence type="predicted"/>
<keyword evidence="2" id="KW-1185">Reference proteome</keyword>
<dbReference type="EMBL" id="JAAAHW010000476">
    <property type="protein sequence ID" value="KAG0002024.1"/>
    <property type="molecule type" value="Genomic_DNA"/>
</dbReference>
<accession>A0A9P6MI69</accession>
<dbReference type="Proteomes" id="UP000749646">
    <property type="component" value="Unassembled WGS sequence"/>
</dbReference>
<protein>
    <submittedName>
        <fullName evidence="1">Uncharacterized protein</fullName>
    </submittedName>
</protein>
<evidence type="ECO:0000313" key="2">
    <source>
        <dbReference type="Proteomes" id="UP000749646"/>
    </source>
</evidence>
<organism evidence="1 2">
    <name type="scientific">Modicella reniformis</name>
    <dbReference type="NCBI Taxonomy" id="1440133"/>
    <lineage>
        <taxon>Eukaryota</taxon>
        <taxon>Fungi</taxon>
        <taxon>Fungi incertae sedis</taxon>
        <taxon>Mucoromycota</taxon>
        <taxon>Mortierellomycotina</taxon>
        <taxon>Mortierellomycetes</taxon>
        <taxon>Mortierellales</taxon>
        <taxon>Mortierellaceae</taxon>
        <taxon>Modicella</taxon>
    </lineage>
</organism>
<sequence>FGSYVLAVLELIKYGVASPNIAVAPLTTFKVLEGIETSTEHDVNKNNIQRKLNDMISYIKEQLNHDSGAIERSMLTSASDLHGVYSFLTNPDPEQSLGDLFRTTGSNGGHGKWVCSSHHRQKYQPPTELLLDVVELNKGKVYSHQGKVVISCNYMATAAQLCDALQENHGVYELELTLQWDATKNDIQEICNALHTSNVSILRLNGAAFQQDGSDGRFDPIIGLLSKGSIQEFSLTGCNWFVDSIWNLRSYSFSYLRKLHLGVKPFEDASKERFFELLEKLSCMAHLSLFCSSEFNAYGLVHDKLERLPQLETLTLSDPESSDQKVVLHLKSQTAHCMRFGFHINHIIECRKELAKIVMPFQGSGQELHELKALDMTYNHQRELMVMFVEDEDKSVIEVEFRDPTQSYTNVPSGQHFRGLNSDMYIRWSNYQTLGFTDEPSNHHIVKSSTSSDSVVSFNCAEMTWKDETRKLLQGLATEPPRSIRFVHDLNVGISQWFVVCGLAALPWTNLSRLEIRGELVNEWIDDLHRIFTESGTPSLTELEISNTKPTSSSSELTATGVTWMKSMVSKSLSALALRGVKLQDPHWEELVSSISFSSLKTMDLTSSTIKREHAEKLLNNIPENAPLQSLKLHDIDWVRPFNKADCETFIATHNSKTNAKILF</sequence>
<feature type="non-terminal residue" evidence="1">
    <location>
        <position position="1"/>
    </location>
</feature>
<dbReference type="Gene3D" id="3.80.10.10">
    <property type="entry name" value="Ribonuclease Inhibitor"/>
    <property type="match status" value="2"/>
</dbReference>
<evidence type="ECO:0000313" key="1">
    <source>
        <dbReference type="EMBL" id="KAG0002024.1"/>
    </source>
</evidence>